<keyword evidence="3" id="KW-0449">Lipoprotein</keyword>
<organism evidence="3 4">
    <name type="scientific">Bacteroides zoogleoformans</name>
    <dbReference type="NCBI Taxonomy" id="28119"/>
    <lineage>
        <taxon>Bacteria</taxon>
        <taxon>Pseudomonadati</taxon>
        <taxon>Bacteroidota</taxon>
        <taxon>Bacteroidia</taxon>
        <taxon>Bacteroidales</taxon>
        <taxon>Bacteroidaceae</taxon>
        <taxon>Bacteroides</taxon>
    </lineage>
</organism>
<sequence length="251" mass="29360">MKANILFFLWVCSIFLLPASAQEPSVTGIMTKACRNKEGQTFRAKMKMTIIRPKWKREIEAKMWVRTRDYSCVLLTAPARERGQAFLKRKNDLWNWQPGIGRTIKMASTLTGQSWMGSDFTTDDIVRQTSFLNDFTHTLLGKEIVDGNECYKILLTPKPESIIVWGKVISWVSTKDFVDVKNEYYDEDDNLVQTYRGYDFEHYASYYIPMRMEMIPAQKNNHKTVLTVQAYEINPPIDDRFFSLQNLKKLH</sequence>
<keyword evidence="4" id="KW-1185">Reference proteome</keyword>
<proteinExistence type="predicted"/>
<keyword evidence="1" id="KW-0732">Signal</keyword>
<dbReference type="CDD" id="cd16329">
    <property type="entry name" value="LolA_like"/>
    <property type="match status" value="1"/>
</dbReference>
<dbReference type="Proteomes" id="UP000238304">
    <property type="component" value="Chromosome"/>
</dbReference>
<dbReference type="Gene3D" id="2.50.20.10">
    <property type="entry name" value="Lipoprotein localisation LolA/LolB/LppX"/>
    <property type="match status" value="1"/>
</dbReference>
<protein>
    <submittedName>
        <fullName evidence="3">Outer membrane lipoprotein-sorting protein</fullName>
    </submittedName>
</protein>
<dbReference type="Pfam" id="PF17131">
    <property type="entry name" value="LolA_like"/>
    <property type="match status" value="1"/>
</dbReference>
<reference evidence="3 4" key="1">
    <citation type="submission" date="2018-02" db="EMBL/GenBank/DDBJ databases">
        <authorList>
            <person name="Holder M.E."/>
            <person name="Ajami N.J."/>
            <person name="Petrosino J.F."/>
        </authorList>
    </citation>
    <scope>NUCLEOTIDE SEQUENCE [LARGE SCALE GENOMIC DNA]</scope>
    <source>
        <strain evidence="3 4">ATCC 33285</strain>
    </source>
</reference>
<feature type="chain" id="PRO_5047435866" evidence="1">
    <location>
        <begin position="22"/>
        <end position="251"/>
    </location>
</feature>
<feature type="signal peptide" evidence="1">
    <location>
        <begin position="1"/>
        <end position="21"/>
    </location>
</feature>
<evidence type="ECO:0000256" key="1">
    <source>
        <dbReference type="SAM" id="SignalP"/>
    </source>
</evidence>
<dbReference type="PANTHER" id="PTHR37507">
    <property type="entry name" value="SPORULATION PROTEIN YDCC"/>
    <property type="match status" value="1"/>
</dbReference>
<feature type="domain" description="Uncharacterized protein TP-0789" evidence="2">
    <location>
        <begin position="69"/>
        <end position="249"/>
    </location>
</feature>
<name>A0ABM6T8L0_9BACE</name>
<accession>A0ABM6T8L0</accession>
<evidence type="ECO:0000259" key="2">
    <source>
        <dbReference type="Pfam" id="PF17131"/>
    </source>
</evidence>
<dbReference type="EMBL" id="CP027231">
    <property type="protein sequence ID" value="AVM53168.1"/>
    <property type="molecule type" value="Genomic_DNA"/>
</dbReference>
<dbReference type="RefSeq" id="WP_106041567.1">
    <property type="nucleotide sequence ID" value="NZ_CALHZC010000082.1"/>
</dbReference>
<evidence type="ECO:0000313" key="4">
    <source>
        <dbReference type="Proteomes" id="UP000238304"/>
    </source>
</evidence>
<gene>
    <name evidence="3" type="ORF">C4H11_09700</name>
</gene>
<evidence type="ECO:0000313" key="3">
    <source>
        <dbReference type="EMBL" id="AVM53168.1"/>
    </source>
</evidence>
<dbReference type="PANTHER" id="PTHR37507:SF2">
    <property type="entry name" value="SPORULATION PROTEIN YDCC"/>
    <property type="match status" value="1"/>
</dbReference>
<dbReference type="InterPro" id="IPR052944">
    <property type="entry name" value="Sporulation_related"/>
</dbReference>
<dbReference type="InterPro" id="IPR033399">
    <property type="entry name" value="TP_0789-like"/>
</dbReference>